<feature type="transmembrane region" description="Helical" evidence="9">
    <location>
        <begin position="99"/>
        <end position="117"/>
    </location>
</feature>
<keyword evidence="8 9" id="KW-0472">Membrane</keyword>
<evidence type="ECO:0000256" key="5">
    <source>
        <dbReference type="ARBA" id="ARBA00022967"/>
    </source>
</evidence>
<feature type="transmembrane region" description="Helical" evidence="9">
    <location>
        <begin position="43"/>
        <end position="61"/>
    </location>
</feature>
<feature type="transmembrane region" description="Helical" evidence="9">
    <location>
        <begin position="129"/>
        <end position="150"/>
    </location>
</feature>
<keyword evidence="5 9" id="KW-1278">Translocase</keyword>
<dbReference type="GO" id="GO:0005886">
    <property type="term" value="C:plasma membrane"/>
    <property type="evidence" value="ECO:0007669"/>
    <property type="project" value="UniProtKB-SubCell"/>
</dbReference>
<dbReference type="InterPro" id="IPR010968">
    <property type="entry name" value="RnfE"/>
</dbReference>
<dbReference type="PANTHER" id="PTHR30586">
    <property type="entry name" value="ELECTRON TRANSPORT COMPLEX PROTEIN RNFE"/>
    <property type="match status" value="1"/>
</dbReference>
<dbReference type="Pfam" id="PF02508">
    <property type="entry name" value="Rnf-Nqr"/>
    <property type="match status" value="1"/>
</dbReference>
<dbReference type="GO" id="GO:0022900">
    <property type="term" value="P:electron transport chain"/>
    <property type="evidence" value="ECO:0007669"/>
    <property type="project" value="UniProtKB-UniRule"/>
</dbReference>
<dbReference type="NCBIfam" id="NF009070">
    <property type="entry name" value="PRK12405.1"/>
    <property type="match status" value="1"/>
</dbReference>
<evidence type="ECO:0000256" key="4">
    <source>
        <dbReference type="ARBA" id="ARBA00022692"/>
    </source>
</evidence>
<evidence type="ECO:0000313" key="11">
    <source>
        <dbReference type="EMBL" id="XBO69093.1"/>
    </source>
</evidence>
<feature type="region of interest" description="Disordered" evidence="10">
    <location>
        <begin position="213"/>
        <end position="235"/>
    </location>
</feature>
<dbReference type="HAMAP" id="MF_00478">
    <property type="entry name" value="RsxE_RnfE"/>
    <property type="match status" value="1"/>
</dbReference>
<feature type="transmembrane region" description="Helical" evidence="9">
    <location>
        <begin position="20"/>
        <end position="37"/>
    </location>
</feature>
<feature type="transmembrane region" description="Helical" evidence="9">
    <location>
        <begin position="73"/>
        <end position="93"/>
    </location>
</feature>
<dbReference type="PIRSF" id="PIRSF006102">
    <property type="entry name" value="NQR_DE"/>
    <property type="match status" value="1"/>
</dbReference>
<dbReference type="GO" id="GO:0012505">
    <property type="term" value="C:endomembrane system"/>
    <property type="evidence" value="ECO:0007669"/>
    <property type="project" value="UniProtKB-SubCell"/>
</dbReference>
<sequence>MTRSDARDIAIKGLWSNNPALVQLLGLCPLLAVTGSVVNGLGLGIATLGVMLGASASASALRHQVRPEVRLPAFVLIIAAFVTCVELAMAALAYELYQVLGIFLPLIVTNCAILARVEAFASRQPLKPALFDALMNGLGFSLVLVLIGGIRELLGQGTLFAGMDLLLCDAAGDWTLHLPGDGGMLFLVLPPGAFLITGLLIAAKNAIDDAVKRRRPAPTRTPRDERRVRVTGVVR</sequence>
<keyword evidence="9" id="KW-1003">Cell membrane</keyword>
<comment type="subunit">
    <text evidence="9">The complex is composed of six subunits: RnfA, RnfB, RnfC, RnfD, RnfE and RnfG.</text>
</comment>
<comment type="subcellular location">
    <subcellularLocation>
        <location evidence="9">Cell inner membrane</location>
        <topology evidence="9">Multi-pass membrane protein</topology>
    </subcellularLocation>
    <subcellularLocation>
        <location evidence="1">Endomembrane system</location>
        <topology evidence="1">Multi-pass membrane protein</topology>
    </subcellularLocation>
</comment>
<reference evidence="11" key="1">
    <citation type="submission" date="2022-06" db="EMBL/GenBank/DDBJ databases">
        <title>A novel DMS-producing enzyme.</title>
        <authorList>
            <person name="Zhang Y."/>
        </authorList>
    </citation>
    <scope>NUCLEOTIDE SEQUENCE</scope>
    <source>
        <strain evidence="11">RT37</strain>
    </source>
</reference>
<evidence type="ECO:0000256" key="10">
    <source>
        <dbReference type="SAM" id="MobiDB-lite"/>
    </source>
</evidence>
<evidence type="ECO:0000256" key="3">
    <source>
        <dbReference type="ARBA" id="ARBA00022519"/>
    </source>
</evidence>
<dbReference type="InterPro" id="IPR003667">
    <property type="entry name" value="NqrDE/RnfAE"/>
</dbReference>
<comment type="function">
    <text evidence="9">Part of a membrane-bound complex that couples electron transfer with translocation of ions across the membrane.</text>
</comment>
<accession>A0AAU7KD47</accession>
<dbReference type="RefSeq" id="WP_348826440.1">
    <property type="nucleotide sequence ID" value="NZ_CP098827.1"/>
</dbReference>
<evidence type="ECO:0000256" key="6">
    <source>
        <dbReference type="ARBA" id="ARBA00022982"/>
    </source>
</evidence>
<gene>
    <name evidence="9" type="primary">rnfE</name>
    <name evidence="11" type="ORF">NFG58_10610</name>
</gene>
<name>A0AAU7KD47_9GAMM</name>
<keyword evidence="2 9" id="KW-0813">Transport</keyword>
<evidence type="ECO:0000256" key="9">
    <source>
        <dbReference type="HAMAP-Rule" id="MF_00478"/>
    </source>
</evidence>
<evidence type="ECO:0000256" key="2">
    <source>
        <dbReference type="ARBA" id="ARBA00022448"/>
    </source>
</evidence>
<evidence type="ECO:0000256" key="1">
    <source>
        <dbReference type="ARBA" id="ARBA00004127"/>
    </source>
</evidence>
<proteinExistence type="inferred from homology"/>
<dbReference type="NCBIfam" id="TIGR01948">
    <property type="entry name" value="rnfE"/>
    <property type="match status" value="1"/>
</dbReference>
<feature type="transmembrane region" description="Helical" evidence="9">
    <location>
        <begin position="184"/>
        <end position="203"/>
    </location>
</feature>
<protein>
    <recommendedName>
        <fullName evidence="9">Ion-translocating oxidoreductase complex subunit E</fullName>
        <ecNumber evidence="9">7.-.-.-</ecNumber>
    </recommendedName>
    <alternativeName>
        <fullName evidence="9">Rnf electron transport complex subunit E</fullName>
    </alternativeName>
</protein>
<keyword evidence="7 9" id="KW-1133">Transmembrane helix</keyword>
<keyword evidence="3 9" id="KW-0997">Cell inner membrane</keyword>
<evidence type="ECO:0000256" key="7">
    <source>
        <dbReference type="ARBA" id="ARBA00022989"/>
    </source>
</evidence>
<dbReference type="AlphaFoldDB" id="A0AAU7KD47"/>
<organism evidence="11">
    <name type="scientific">Halomonas sp. RT37</name>
    <dbReference type="NCBI Taxonomy" id="2950872"/>
    <lineage>
        <taxon>Bacteria</taxon>
        <taxon>Pseudomonadati</taxon>
        <taxon>Pseudomonadota</taxon>
        <taxon>Gammaproteobacteria</taxon>
        <taxon>Oceanospirillales</taxon>
        <taxon>Halomonadaceae</taxon>
        <taxon>Halomonas</taxon>
    </lineage>
</organism>
<keyword evidence="6 9" id="KW-0249">Electron transport</keyword>
<dbReference type="PANTHER" id="PTHR30586:SF0">
    <property type="entry name" value="ION-TRANSLOCATING OXIDOREDUCTASE COMPLEX SUBUNIT E"/>
    <property type="match status" value="1"/>
</dbReference>
<dbReference type="EC" id="7.-.-.-" evidence="9"/>
<dbReference type="EMBL" id="CP098827">
    <property type="protein sequence ID" value="XBO69093.1"/>
    <property type="molecule type" value="Genomic_DNA"/>
</dbReference>
<comment type="similarity">
    <text evidence="9">Belongs to the NqrDE/RnfAE family.</text>
</comment>
<evidence type="ECO:0000256" key="8">
    <source>
        <dbReference type="ARBA" id="ARBA00023136"/>
    </source>
</evidence>
<keyword evidence="4 9" id="KW-0812">Transmembrane</keyword>